<dbReference type="GO" id="GO:0006310">
    <property type="term" value="P:DNA recombination"/>
    <property type="evidence" value="ECO:0007669"/>
    <property type="project" value="UniProtKB-KW"/>
</dbReference>
<sequence length="1789" mass="206331">MSFSDKSAIVPVIIEELDENALSNMNVDMTEFIEAKALEIKDVSENVISDVYSNQSNSAVDINPEAEDHDILITVDEQDQLTKQFLNGELTFSEYSSRMDEDGDLEIAEFDISRNDLENEEAETNKTVQSKTLKSQSGGQVRYKRKKRTLPPALQGLMGEANLRYARGDTELAAQICMEIIRQVQVPSAPEPFHTLAMIYEIDQPEKSLQFALIAAHLSPKDADQWVRLANMSLESGNIKQAITCFNKAIQANPKDITLYETRARLLDRNGDKRAYLKGFLKLVHQLDPEDGQNIIKYAKMLAKRYMEENNSEQALEAMENIFSKCPGFITLEEVNIMTEILIALKKFKRCLNILTTYTSIWVKYKTDDTQESDLITKKSGNEKKEESKDQNICEIDSCGIPDDVVVDLKAKFLITLIELNQMKLAENLLPKFYFNENPEISGDLFLDIAEALMGKKEFKQALMLLEPLVNSNNYSLAAVWLRHAECWVGCKDLQKAIKSYEVVKQLSPQHLGARTALAKLYQLKGQYNKAIEVLYQDPESDTLDPQVIYQRTLLLFKVKRYDEYFQSGLLLFSRHCANIRNKVELNALTRAYVVRQRLETLQLHRLSRGEKLEEENAPSFLNNTELNEKKEFLLLLQMCKLACTLKKYGFLQRICFSALTSKRFEKRNSHIMFLCLLSCIYNNDSYHGFNIVRQLIRVCQKPNSWNLLNIIVQKAEDCRHNRFIMRLLGREDVFSYLNIMHANNCLISGTYKYALNDYISLFKVVPSALLALLIGVTLLQMACQKLSAKKNQLVIQAIAFLKKYSQLRNEDGEQEACYNMGRAFHQIGLLPAAVHFYKLVLNKDPGVVCNLYNKDLIINIVVSKSAVNNISYISKMSRTLASEIEFKNLCDVLEKISEAHLSRKADILKRFIQKCRLMSHKLKTEFATMNVSLYPILRLILPDLERERDAYNLKEKSLADLYIRVFCLGKDSKDANKLKQYKIPTAKNIAGRDFAEKAYWILQNRFPRESSNFTIERINLFLDDLSSKNKTSLSKNETFKVLFGKINALEFKWITRIILKNLKLGIGTKKILQVFHRDANSLFNVSSNLQHVCDTLYDPQMRYHHDIQVFSHFKPMLLERCQIEDIEKLFNGNKEYNVQCKYDGERFQMHMKDGKYKYFTRQGYDFTNKSGFGETSSSVSMMLSKECISGFMSSVFGQLLNPQVKSVILDGELMGWHKEKKSLGSKAMSYDVKRLSNNSHYQQCFVAFDIIMYNDNLLINEPYEKRFEILKDTFTEKEGCLLLCKSTKISKSEELCKIFNESIKNKEEGVVVKECNSKYKPNIRDGTGCYKIKAEYSDNLVQDVDLIILGGYYGDGKFMGLIKSFLMGVVSSSKTPDENTKKFSSVVSVSSGLSMDKLKEFDEMFKDKWQKDRPENVIPPRTEPPDLWIRPENSIILTIKATEMIRSNDYPIGYSLRFPRVTSVRTDKPWYDACTINDLLSLIKDTGPVQKLTKRETDYEDIEEIPKTKICKTAKQQESVKQCSTKYKEILVKPNIFDNTPVHLTRLFEDKEICVINGNDELSKEQIENILLQHKAKVVQNPLKENYCIIVGNAKTAKANYNIQSKKYDIVTLDWFKRVTKEENWSSLQDFLPWDLISSRESTKRRLAQYYDDYYDHYTIDANEESLLRSFNKIEDMGRNIKFDYAEMKKADQELFNSEISPYSLFRGIVGYFNDPSDLSKIEFRFMAGTIRETIDDSVTNVFINNNSVNPDLQNLIGNKSLQIIKSKWIGECFKHSAIISYSEYLIQ</sequence>
<evidence type="ECO:0000256" key="9">
    <source>
        <dbReference type="ARBA" id="ARBA00022741"/>
    </source>
</evidence>
<dbReference type="InterPro" id="IPR036420">
    <property type="entry name" value="BRCT_dom_sf"/>
</dbReference>
<evidence type="ECO:0000256" key="3">
    <source>
        <dbReference type="ARBA" id="ARBA00007572"/>
    </source>
</evidence>
<dbReference type="SUPFAM" id="SSF56091">
    <property type="entry name" value="DNA ligase/mRNA capping enzyme, catalytic domain"/>
    <property type="match status" value="1"/>
</dbReference>
<dbReference type="GO" id="GO:0003677">
    <property type="term" value="F:DNA binding"/>
    <property type="evidence" value="ECO:0007669"/>
    <property type="project" value="InterPro"/>
</dbReference>
<dbReference type="InterPro" id="IPR000977">
    <property type="entry name" value="DNA_ligase_ATP-dep"/>
</dbReference>
<comment type="similarity">
    <text evidence="3 20">Belongs to the ATP-dependent DNA ligase family.</text>
</comment>
<evidence type="ECO:0000256" key="18">
    <source>
        <dbReference type="ARBA" id="ARBA00034003"/>
    </source>
</evidence>
<dbReference type="EMBL" id="WNWW01000912">
    <property type="protein sequence ID" value="KAF3420861.1"/>
    <property type="molecule type" value="Genomic_DNA"/>
</dbReference>
<dbReference type="Pfam" id="PF04675">
    <property type="entry name" value="DNA_ligase_A_N"/>
    <property type="match status" value="1"/>
</dbReference>
<evidence type="ECO:0000256" key="16">
    <source>
        <dbReference type="ARBA" id="ARBA00030676"/>
    </source>
</evidence>
<name>A0A833RQQ2_9HYME</name>
<dbReference type="GO" id="GO:0071897">
    <property type="term" value="P:DNA biosynthetic process"/>
    <property type="evidence" value="ECO:0007669"/>
    <property type="project" value="InterPro"/>
</dbReference>
<dbReference type="InterPro" id="IPR012308">
    <property type="entry name" value="DNA_ligase_ATP-dep_N"/>
</dbReference>
<dbReference type="SUPFAM" id="SSF48452">
    <property type="entry name" value="TPR-like"/>
    <property type="match status" value="2"/>
</dbReference>
<dbReference type="CDD" id="cd07903">
    <property type="entry name" value="Adenylation_DNA_ligase_IV"/>
    <property type="match status" value="1"/>
</dbReference>
<evidence type="ECO:0000313" key="23">
    <source>
        <dbReference type="EMBL" id="KAF3420861.1"/>
    </source>
</evidence>
<dbReference type="PROSITE" id="PS50160">
    <property type="entry name" value="DNA_LIGASE_A3"/>
    <property type="match status" value="1"/>
</dbReference>
<keyword evidence="10" id="KW-0227">DNA damage</keyword>
<dbReference type="Proteomes" id="UP000655588">
    <property type="component" value="Unassembled WGS sequence"/>
</dbReference>
<dbReference type="InterPro" id="IPR012310">
    <property type="entry name" value="DNA_ligase_ATP-dep_cent"/>
</dbReference>
<evidence type="ECO:0000256" key="2">
    <source>
        <dbReference type="ARBA" id="ARBA00004123"/>
    </source>
</evidence>
<comment type="caution">
    <text evidence="23">The sequence shown here is derived from an EMBL/GenBank/DDBJ whole genome shotgun (WGS) entry which is preliminary data.</text>
</comment>
<dbReference type="Pfam" id="PF13181">
    <property type="entry name" value="TPR_8"/>
    <property type="match status" value="1"/>
</dbReference>
<dbReference type="NCBIfam" id="TIGR00574">
    <property type="entry name" value="dnl1"/>
    <property type="match status" value="1"/>
</dbReference>
<dbReference type="Gene3D" id="1.25.40.10">
    <property type="entry name" value="Tetratricopeptide repeat domain"/>
    <property type="match status" value="2"/>
</dbReference>
<evidence type="ECO:0000256" key="5">
    <source>
        <dbReference type="ARBA" id="ARBA00022073"/>
    </source>
</evidence>
<feature type="repeat" description="TPR" evidence="19">
    <location>
        <begin position="223"/>
        <end position="256"/>
    </location>
</feature>
<dbReference type="SUPFAM" id="SSF50249">
    <property type="entry name" value="Nucleic acid-binding proteins"/>
    <property type="match status" value="1"/>
</dbReference>
<keyword evidence="15" id="KW-0539">Nucleus</keyword>
<dbReference type="GO" id="GO:0032807">
    <property type="term" value="C:DNA ligase IV complex"/>
    <property type="evidence" value="ECO:0007669"/>
    <property type="project" value="TreeGrafter"/>
</dbReference>
<evidence type="ECO:0000256" key="15">
    <source>
        <dbReference type="ARBA" id="ARBA00023242"/>
    </source>
</evidence>
<dbReference type="CDD" id="cd07968">
    <property type="entry name" value="OBF_DNA_ligase_IV"/>
    <property type="match status" value="1"/>
</dbReference>
<evidence type="ECO:0000256" key="6">
    <source>
        <dbReference type="ARBA" id="ARBA00022598"/>
    </source>
</evidence>
<keyword evidence="11" id="KW-0067">ATP-binding</keyword>
<dbReference type="InterPro" id="IPR011990">
    <property type="entry name" value="TPR-like_helical_dom_sf"/>
</dbReference>
<evidence type="ECO:0000313" key="24">
    <source>
        <dbReference type="Proteomes" id="UP000655588"/>
    </source>
</evidence>
<evidence type="ECO:0000256" key="8">
    <source>
        <dbReference type="ARBA" id="ARBA00022737"/>
    </source>
</evidence>
<dbReference type="Pfam" id="PF00533">
    <property type="entry name" value="BRCT"/>
    <property type="match status" value="1"/>
</dbReference>
<dbReference type="GO" id="GO:0006297">
    <property type="term" value="P:nucleotide-excision repair, DNA gap filling"/>
    <property type="evidence" value="ECO:0007669"/>
    <property type="project" value="TreeGrafter"/>
</dbReference>
<gene>
    <name evidence="23" type="ORF">E2986_01008</name>
</gene>
<evidence type="ECO:0000256" key="1">
    <source>
        <dbReference type="ARBA" id="ARBA00001946"/>
    </source>
</evidence>
<protein>
    <recommendedName>
        <fullName evidence="5">DNA ligase 4</fullName>
        <ecNumber evidence="4">6.5.1.1</ecNumber>
    </recommendedName>
    <alternativeName>
        <fullName evidence="17">DNA ligase IV</fullName>
    </alternativeName>
    <alternativeName>
        <fullName evidence="16">Polydeoxyribonucleotide synthase [ATP] 4</fullName>
    </alternativeName>
</protein>
<dbReference type="EC" id="6.5.1.1" evidence="4"/>
<proteinExistence type="inferred from homology"/>
<evidence type="ECO:0000256" key="7">
    <source>
        <dbReference type="ARBA" id="ARBA00022723"/>
    </source>
</evidence>
<evidence type="ECO:0000256" key="4">
    <source>
        <dbReference type="ARBA" id="ARBA00012727"/>
    </source>
</evidence>
<dbReference type="InterPro" id="IPR001357">
    <property type="entry name" value="BRCT_dom"/>
</dbReference>
<keyword evidence="7" id="KW-0479">Metal-binding</keyword>
<feature type="domain" description="ATP-dependent DNA ligase family profile" evidence="21">
    <location>
        <begin position="1237"/>
        <end position="1372"/>
    </location>
</feature>
<dbReference type="Gene3D" id="1.10.3260.10">
    <property type="entry name" value="DNA ligase, ATP-dependent, N-terminal domain"/>
    <property type="match status" value="1"/>
</dbReference>
<dbReference type="GO" id="GO:0006303">
    <property type="term" value="P:double-strand break repair via nonhomologous end joining"/>
    <property type="evidence" value="ECO:0007669"/>
    <property type="project" value="TreeGrafter"/>
</dbReference>
<keyword evidence="13" id="KW-0233">DNA recombination</keyword>
<dbReference type="PANTHER" id="PTHR45997">
    <property type="entry name" value="DNA LIGASE 4"/>
    <property type="match status" value="1"/>
</dbReference>
<dbReference type="GO" id="GO:0046872">
    <property type="term" value="F:metal ion binding"/>
    <property type="evidence" value="ECO:0007669"/>
    <property type="project" value="UniProtKB-KW"/>
</dbReference>
<dbReference type="GO" id="GO:0005958">
    <property type="term" value="C:DNA-dependent protein kinase-DNA ligase 4 complex"/>
    <property type="evidence" value="ECO:0007669"/>
    <property type="project" value="TreeGrafter"/>
</dbReference>
<dbReference type="InterPro" id="IPR036599">
    <property type="entry name" value="DNA_ligase_N_sf"/>
</dbReference>
<dbReference type="Pfam" id="PF11411">
    <property type="entry name" value="DNA_ligase_IV"/>
    <property type="match status" value="1"/>
</dbReference>
<evidence type="ECO:0000256" key="20">
    <source>
        <dbReference type="RuleBase" id="RU004196"/>
    </source>
</evidence>
<keyword evidence="9" id="KW-0547">Nucleotide-binding</keyword>
<keyword evidence="12" id="KW-0460">Magnesium</keyword>
<keyword evidence="8" id="KW-0677">Repeat</keyword>
<keyword evidence="6" id="KW-0436">Ligase</keyword>
<dbReference type="GO" id="GO:0003910">
    <property type="term" value="F:DNA ligase (ATP) activity"/>
    <property type="evidence" value="ECO:0007669"/>
    <property type="project" value="UniProtKB-EC"/>
</dbReference>
<dbReference type="Gene3D" id="3.40.50.10190">
    <property type="entry name" value="BRCT domain"/>
    <property type="match status" value="2"/>
</dbReference>
<dbReference type="PROSITE" id="PS50005">
    <property type="entry name" value="TPR"/>
    <property type="match status" value="1"/>
</dbReference>
<dbReference type="SUPFAM" id="SSF52113">
    <property type="entry name" value="BRCT domain"/>
    <property type="match status" value="2"/>
</dbReference>
<comment type="subcellular location">
    <subcellularLocation>
        <location evidence="2">Nucleus</location>
    </subcellularLocation>
</comment>
<dbReference type="Gene3D" id="3.30.470.30">
    <property type="entry name" value="DNA ligase/mRNA capping enzyme"/>
    <property type="match status" value="1"/>
</dbReference>
<evidence type="ECO:0000256" key="11">
    <source>
        <dbReference type="ARBA" id="ARBA00022840"/>
    </source>
</evidence>
<accession>A0A833RQQ2</accession>
<organism evidence="23 24">
    <name type="scientific">Frieseomelitta varia</name>
    <dbReference type="NCBI Taxonomy" id="561572"/>
    <lineage>
        <taxon>Eukaryota</taxon>
        <taxon>Metazoa</taxon>
        <taxon>Ecdysozoa</taxon>
        <taxon>Arthropoda</taxon>
        <taxon>Hexapoda</taxon>
        <taxon>Insecta</taxon>
        <taxon>Pterygota</taxon>
        <taxon>Neoptera</taxon>
        <taxon>Endopterygota</taxon>
        <taxon>Hymenoptera</taxon>
        <taxon>Apocrita</taxon>
        <taxon>Aculeata</taxon>
        <taxon>Apoidea</taxon>
        <taxon>Anthophila</taxon>
        <taxon>Apidae</taxon>
        <taxon>Frieseomelitta</taxon>
    </lineage>
</organism>
<keyword evidence="19" id="KW-0802">TPR repeat</keyword>
<dbReference type="InterPro" id="IPR044125">
    <property type="entry name" value="Adenylation_DNA_ligase_IV"/>
</dbReference>
<comment type="cofactor">
    <cofactor evidence="1">
        <name>Mg(2+)</name>
        <dbReference type="ChEBI" id="CHEBI:18420"/>
    </cofactor>
</comment>
<evidence type="ECO:0000256" key="12">
    <source>
        <dbReference type="ARBA" id="ARBA00022842"/>
    </source>
</evidence>
<evidence type="ECO:0000256" key="10">
    <source>
        <dbReference type="ARBA" id="ARBA00022763"/>
    </source>
</evidence>
<dbReference type="Gene3D" id="2.40.50.140">
    <property type="entry name" value="Nucleic acid-binding proteins"/>
    <property type="match status" value="1"/>
</dbReference>
<dbReference type="GO" id="GO:0005524">
    <property type="term" value="F:ATP binding"/>
    <property type="evidence" value="ECO:0007669"/>
    <property type="project" value="UniProtKB-KW"/>
</dbReference>
<dbReference type="Pfam" id="PF04679">
    <property type="entry name" value="DNA_ligase_A_C"/>
    <property type="match status" value="1"/>
</dbReference>
<dbReference type="InterPro" id="IPR012309">
    <property type="entry name" value="DNA_ligase_ATP-dep_C"/>
</dbReference>
<dbReference type="InterPro" id="IPR019734">
    <property type="entry name" value="TPR_rpt"/>
</dbReference>
<feature type="domain" description="BRCT" evidence="22">
    <location>
        <begin position="1702"/>
        <end position="1788"/>
    </location>
</feature>
<dbReference type="InterPro" id="IPR029710">
    <property type="entry name" value="LIG4"/>
</dbReference>
<evidence type="ECO:0000256" key="17">
    <source>
        <dbReference type="ARBA" id="ARBA00031942"/>
    </source>
</evidence>
<evidence type="ECO:0000256" key="19">
    <source>
        <dbReference type="PROSITE-ProRule" id="PRU00339"/>
    </source>
</evidence>
<reference evidence="23" key="1">
    <citation type="submission" date="2019-11" db="EMBL/GenBank/DDBJ databases">
        <title>The nuclear and mitochondrial genomes of Frieseomelitta varia - a highly eusocial stingless bee (Meliponini) with a permanently sterile worker caste.</title>
        <authorList>
            <person name="Freitas F.C.P."/>
            <person name="Lourenco A.P."/>
            <person name="Nunes F.M.F."/>
            <person name="Paschoal A.R."/>
            <person name="Abreu F.C.P."/>
            <person name="Barbin F.O."/>
            <person name="Bataglia L."/>
            <person name="Cardoso-Junior C.A.M."/>
            <person name="Cervoni M.S."/>
            <person name="Silva S.R."/>
            <person name="Dalarmi F."/>
            <person name="Del Lama M.A."/>
            <person name="Depintor T.S."/>
            <person name="Ferreira K.M."/>
            <person name="Goria P.S."/>
            <person name="Jaskot M.C."/>
            <person name="Lago D.C."/>
            <person name="Luna-Lucena D."/>
            <person name="Moda L.M."/>
            <person name="Nascimento L."/>
            <person name="Pedrino M."/>
            <person name="Rabico F.O."/>
            <person name="Sanches F.C."/>
            <person name="Santos D.E."/>
            <person name="Santos C.G."/>
            <person name="Vieira J."/>
            <person name="Lopes T.F."/>
            <person name="Barchuk A.R."/>
            <person name="Hartfelder K."/>
            <person name="Simoes Z.L.P."/>
            <person name="Bitondi M.M.G."/>
            <person name="Pinheiro D.G."/>
        </authorList>
    </citation>
    <scope>NUCLEOTIDE SEQUENCE</scope>
    <source>
        <strain evidence="23">USP_RPSP 00005682</strain>
        <tissue evidence="23">Whole individual</tissue>
    </source>
</reference>
<evidence type="ECO:0000259" key="22">
    <source>
        <dbReference type="PROSITE" id="PS50172"/>
    </source>
</evidence>
<dbReference type="InterPro" id="IPR012340">
    <property type="entry name" value="NA-bd_OB-fold"/>
</dbReference>
<evidence type="ECO:0000256" key="13">
    <source>
        <dbReference type="ARBA" id="ARBA00023172"/>
    </source>
</evidence>
<dbReference type="SMART" id="SM00028">
    <property type="entry name" value="TPR"/>
    <property type="match status" value="4"/>
</dbReference>
<keyword evidence="24" id="KW-1185">Reference proteome</keyword>
<keyword evidence="14" id="KW-0234">DNA repair</keyword>
<feature type="domain" description="BRCT" evidence="22">
    <location>
        <begin position="1544"/>
        <end position="1634"/>
    </location>
</feature>
<dbReference type="PROSITE" id="PS50172">
    <property type="entry name" value="BRCT"/>
    <property type="match status" value="2"/>
</dbReference>
<comment type="catalytic activity">
    <reaction evidence="18">
        <text>ATP + (deoxyribonucleotide)n-3'-hydroxyl + 5'-phospho-(deoxyribonucleotide)m = (deoxyribonucleotide)n+m + AMP + diphosphate.</text>
        <dbReference type="EC" id="6.5.1.1"/>
    </reaction>
</comment>
<dbReference type="Pfam" id="PF01068">
    <property type="entry name" value="DNA_ligase_A_M"/>
    <property type="match status" value="1"/>
</dbReference>
<evidence type="ECO:0000256" key="14">
    <source>
        <dbReference type="ARBA" id="ARBA00023204"/>
    </source>
</evidence>
<evidence type="ECO:0000259" key="21">
    <source>
        <dbReference type="PROSITE" id="PS50160"/>
    </source>
</evidence>
<dbReference type="InterPro" id="IPR021536">
    <property type="entry name" value="DNA_ligase_IV_dom"/>
</dbReference>
<dbReference type="PANTHER" id="PTHR45997:SF1">
    <property type="entry name" value="DNA LIGASE 4"/>
    <property type="match status" value="1"/>
</dbReference>